<organism evidence="5 6">
    <name type="scientific">Actinoplanes teichomyceticus</name>
    <dbReference type="NCBI Taxonomy" id="1867"/>
    <lineage>
        <taxon>Bacteria</taxon>
        <taxon>Bacillati</taxon>
        <taxon>Actinomycetota</taxon>
        <taxon>Actinomycetes</taxon>
        <taxon>Micromonosporales</taxon>
        <taxon>Micromonosporaceae</taxon>
        <taxon>Actinoplanes</taxon>
    </lineage>
</organism>
<keyword evidence="6" id="KW-1185">Reference proteome</keyword>
<dbReference type="GO" id="GO:0016881">
    <property type="term" value="F:acid-amino acid ligase activity"/>
    <property type="evidence" value="ECO:0007669"/>
    <property type="project" value="UniProtKB-ARBA"/>
</dbReference>
<feature type="domain" description="Aerobactin siderophore biosynthesis IucA/IucC-like C-terminal" evidence="4">
    <location>
        <begin position="354"/>
        <end position="507"/>
    </location>
</feature>
<dbReference type="InterPro" id="IPR007310">
    <property type="entry name" value="Aerobactin_biosyn_IucA/IucC_N"/>
</dbReference>
<dbReference type="EMBL" id="VIWY01000005">
    <property type="protein sequence ID" value="TWG12741.1"/>
    <property type="molecule type" value="Genomic_DNA"/>
</dbReference>
<evidence type="ECO:0000256" key="1">
    <source>
        <dbReference type="ARBA" id="ARBA00004924"/>
    </source>
</evidence>
<dbReference type="GO" id="GO:0019290">
    <property type="term" value="P:siderophore biosynthetic process"/>
    <property type="evidence" value="ECO:0007669"/>
    <property type="project" value="InterPro"/>
</dbReference>
<sequence length="519" mass="55498">MTSSLTSGRLAAAAAHTQAALAVHAPHLLAGFLHHLPHAADTVGTRLRGALAREGLSSGDERDATRHAFHRYEYAHSGVTDPVDLLTGIDAPAFAAELRNAVINLAVALARPGPTGGGDADESAIAGERLAIAGHNLHPCGRTRLGWDTCDVLEHDLESGHTRIRFIAVRDDAHLGDDLGDQLRDLYPGLPDPGPGYRLQPVHAWQHRLATGRYRHLFTDGTLRELDGHLDAVPTAALRTLLLPPGADGARRYLKVSLDIQITSTRRSISVASTRNGPAISALLRRLATDEPSLLLMAETAGAAVPAGSGRDLSAILRDGLTGRLHDGEEAIAGSALPYRLPDLVHRHGGDPAAWLHDYARLLLPPLLRLAVHGVGLEAHLQNCLPTFVDGRPHRLALRDFAGLRLHLPRLAAAGHHVELWPGSVVGTGDPDVMRAKLGYTAFQAHLGEIVLRLGTDERAAWRIVRDVVDETYATLPGPDARADHAAFTAPTVPHKALVRMRLTGAGDIYLPVPNPLHG</sequence>
<evidence type="ECO:0000259" key="3">
    <source>
        <dbReference type="Pfam" id="PF04183"/>
    </source>
</evidence>
<comment type="pathway">
    <text evidence="1">Siderophore biosynthesis.</text>
</comment>
<protein>
    <submittedName>
        <fullName evidence="5">Siderophore synthetase component</fullName>
    </submittedName>
</protein>
<dbReference type="AlphaFoldDB" id="A0A561VM90"/>
<dbReference type="OrthoDB" id="495728at2"/>
<evidence type="ECO:0000313" key="5">
    <source>
        <dbReference type="EMBL" id="TWG12741.1"/>
    </source>
</evidence>
<comment type="similarity">
    <text evidence="2">Belongs to the IucA/IucC family.</text>
</comment>
<dbReference type="InterPro" id="IPR037455">
    <property type="entry name" value="LucA/IucC-like"/>
</dbReference>
<dbReference type="Pfam" id="PF06276">
    <property type="entry name" value="FhuF"/>
    <property type="match status" value="1"/>
</dbReference>
<dbReference type="InterPro" id="IPR022770">
    <property type="entry name" value="IucA/IucC-like_C"/>
</dbReference>
<dbReference type="RefSeq" id="WP_122978718.1">
    <property type="nucleotide sequence ID" value="NZ_BOMX01000088.1"/>
</dbReference>
<evidence type="ECO:0000313" key="6">
    <source>
        <dbReference type="Proteomes" id="UP000320239"/>
    </source>
</evidence>
<feature type="domain" description="Aerobactin siderophore biosynthesis IucA/IucC N-terminal" evidence="3">
    <location>
        <begin position="125"/>
        <end position="337"/>
    </location>
</feature>
<dbReference type="Proteomes" id="UP000320239">
    <property type="component" value="Unassembled WGS sequence"/>
</dbReference>
<proteinExistence type="inferred from homology"/>
<accession>A0A561VM90</accession>
<dbReference type="Pfam" id="PF04183">
    <property type="entry name" value="IucA_IucC"/>
    <property type="match status" value="1"/>
</dbReference>
<gene>
    <name evidence="5" type="ORF">FHX34_105609</name>
</gene>
<evidence type="ECO:0000256" key="2">
    <source>
        <dbReference type="ARBA" id="ARBA00007832"/>
    </source>
</evidence>
<comment type="caution">
    <text evidence="5">The sequence shown here is derived from an EMBL/GenBank/DDBJ whole genome shotgun (WGS) entry which is preliminary data.</text>
</comment>
<dbReference type="PANTHER" id="PTHR34384:SF5">
    <property type="entry name" value="L-2,3-DIAMINOPROPANOATE--CITRATE LIGASE"/>
    <property type="match status" value="1"/>
</dbReference>
<reference evidence="5 6" key="1">
    <citation type="submission" date="2019-06" db="EMBL/GenBank/DDBJ databases">
        <title>Sequencing the genomes of 1000 actinobacteria strains.</title>
        <authorList>
            <person name="Klenk H.-P."/>
        </authorList>
    </citation>
    <scope>NUCLEOTIDE SEQUENCE [LARGE SCALE GENOMIC DNA]</scope>
    <source>
        <strain evidence="5 6">DSM 43866</strain>
    </source>
</reference>
<dbReference type="PANTHER" id="PTHR34384">
    <property type="entry name" value="L-2,3-DIAMINOPROPANOATE--CITRATE LIGASE"/>
    <property type="match status" value="1"/>
</dbReference>
<name>A0A561VM90_ACTTI</name>
<evidence type="ECO:0000259" key="4">
    <source>
        <dbReference type="Pfam" id="PF06276"/>
    </source>
</evidence>
<dbReference type="Gene3D" id="1.10.510.40">
    <property type="match status" value="1"/>
</dbReference>